<feature type="compositionally biased region" description="Low complexity" evidence="1">
    <location>
        <begin position="115"/>
        <end position="126"/>
    </location>
</feature>
<keyword evidence="3" id="KW-1185">Reference proteome</keyword>
<feature type="compositionally biased region" description="Low complexity" evidence="1">
    <location>
        <begin position="91"/>
        <end position="102"/>
    </location>
</feature>
<name>A0A9P5LHY7_9HYPO</name>
<dbReference type="Proteomes" id="UP000722485">
    <property type="component" value="Unassembled WGS sequence"/>
</dbReference>
<dbReference type="EMBL" id="JAANBB010000087">
    <property type="protein sequence ID" value="KAF7550998.1"/>
    <property type="molecule type" value="Genomic_DNA"/>
</dbReference>
<evidence type="ECO:0000313" key="3">
    <source>
        <dbReference type="Proteomes" id="UP000722485"/>
    </source>
</evidence>
<comment type="caution">
    <text evidence="2">The sequence shown here is derived from an EMBL/GenBank/DDBJ whole genome shotgun (WGS) entry which is preliminary data.</text>
</comment>
<gene>
    <name evidence="2" type="ORF">G7Z17_g5331</name>
</gene>
<evidence type="ECO:0000313" key="2">
    <source>
        <dbReference type="EMBL" id="KAF7550998.1"/>
    </source>
</evidence>
<organism evidence="2 3">
    <name type="scientific">Cylindrodendrum hubeiense</name>
    <dbReference type="NCBI Taxonomy" id="595255"/>
    <lineage>
        <taxon>Eukaryota</taxon>
        <taxon>Fungi</taxon>
        <taxon>Dikarya</taxon>
        <taxon>Ascomycota</taxon>
        <taxon>Pezizomycotina</taxon>
        <taxon>Sordariomycetes</taxon>
        <taxon>Hypocreomycetidae</taxon>
        <taxon>Hypocreales</taxon>
        <taxon>Nectriaceae</taxon>
        <taxon>Cylindrodendrum</taxon>
    </lineage>
</organism>
<dbReference type="AlphaFoldDB" id="A0A9P5LHY7"/>
<proteinExistence type="predicted"/>
<feature type="region of interest" description="Disordered" evidence="1">
    <location>
        <begin position="68"/>
        <end position="159"/>
    </location>
</feature>
<reference evidence="2" key="1">
    <citation type="submission" date="2020-03" db="EMBL/GenBank/DDBJ databases">
        <title>Draft Genome Sequence of Cylindrodendrum hubeiense.</title>
        <authorList>
            <person name="Buettner E."/>
            <person name="Kellner H."/>
        </authorList>
    </citation>
    <scope>NUCLEOTIDE SEQUENCE</scope>
    <source>
        <strain evidence="2">IHI 201604</strain>
    </source>
</reference>
<sequence length="191" mass="20167">MSKRNGNRPSMAPPVACRRLSRGAGAGRWEGWDARGIEAHPGWAGLALAYPELEMQHAERTARTGLLGAIPAHGSPVARQSTTATWESREPPGSAARPAASSTHPSKHPKHQIRPSTPDPGGSTSPEQSRRAASGPARQGTVDVDDGVPPCSHEQNSASRARYVGRVPEAAIMVPAGQLHCTLHCTLHPAR</sequence>
<accession>A0A9P5LHY7</accession>
<protein>
    <submittedName>
        <fullName evidence="2">Uncharacterized protein</fullName>
    </submittedName>
</protein>
<evidence type="ECO:0000256" key="1">
    <source>
        <dbReference type="SAM" id="MobiDB-lite"/>
    </source>
</evidence>